<accession>A0ABQ8UKZ7</accession>
<dbReference type="EMBL" id="JAPMOS010000036">
    <property type="protein sequence ID" value="KAJ4457984.1"/>
    <property type="molecule type" value="Genomic_DNA"/>
</dbReference>
<dbReference type="SUPFAM" id="SSF52047">
    <property type="entry name" value="RNI-like"/>
    <property type="match status" value="1"/>
</dbReference>
<keyword evidence="3" id="KW-1185">Reference proteome</keyword>
<protein>
    <submittedName>
        <fullName evidence="2">Uncharacterized protein</fullName>
    </submittedName>
</protein>
<dbReference type="Gene3D" id="3.80.10.10">
    <property type="entry name" value="Ribonuclease Inhibitor"/>
    <property type="match status" value="2"/>
</dbReference>
<comment type="caution">
    <text evidence="2">The sequence shown here is derived from an EMBL/GenBank/DDBJ whole genome shotgun (WGS) entry which is preliminary data.</text>
</comment>
<feature type="compositionally biased region" description="Acidic residues" evidence="1">
    <location>
        <begin position="255"/>
        <end position="267"/>
    </location>
</feature>
<dbReference type="InterPro" id="IPR032675">
    <property type="entry name" value="LRR_dom_sf"/>
</dbReference>
<organism evidence="2 3">
    <name type="scientific">Paratrimastix pyriformis</name>
    <dbReference type="NCBI Taxonomy" id="342808"/>
    <lineage>
        <taxon>Eukaryota</taxon>
        <taxon>Metamonada</taxon>
        <taxon>Preaxostyla</taxon>
        <taxon>Paratrimastigidae</taxon>
        <taxon>Paratrimastix</taxon>
    </lineage>
</organism>
<evidence type="ECO:0000313" key="3">
    <source>
        <dbReference type="Proteomes" id="UP001141327"/>
    </source>
</evidence>
<dbReference type="Proteomes" id="UP001141327">
    <property type="component" value="Unassembled WGS sequence"/>
</dbReference>
<feature type="compositionally biased region" description="Low complexity" evidence="1">
    <location>
        <begin position="278"/>
        <end position="293"/>
    </location>
</feature>
<evidence type="ECO:0000313" key="2">
    <source>
        <dbReference type="EMBL" id="KAJ4457984.1"/>
    </source>
</evidence>
<gene>
    <name evidence="2" type="ORF">PAPYR_6379</name>
</gene>
<feature type="compositionally biased region" description="Pro residues" evidence="1">
    <location>
        <begin position="200"/>
        <end position="212"/>
    </location>
</feature>
<sequence length="1164" mass="126341">MYLVVPTLVDILPGPVLAGPLPFRLASSFVDGMEDSVVVNENFTPQEPPSFEVPGFDLKSHICMSLAVSCIGGICCRRATGTRRKPKFLHSVCRNSIARRPRGGIHFMCTAYAAAINEGLTARPAYLDPAHASLYILALHCRPLPLIFVNAEMDEFNRSTHCPKGPGLVLQLLSDLIHEVAHAFLTLLHDKEGEYSTPPSKLPPSNPAPPTSEPSLPRCVVAGSSNPTDTPGAAGLAPPSTGPAPMALEPTLKEQEEEQEEEQEDDVMSMGLQPPWEPATTSPAGPATTSPAGPHLPTIHVVMPRIEVLPPESLRCAFPEPPPGRDTATREIVRQYRETFFLPVSRAHSGAYLVQFLFGRNPEFPEDGLFQSPSFLDCTPSEVGLYIEALMRGDLTALRNIGAALRRPFQLTENGIAVRGAPRELAFFTDDGEDPLIRQVTTPTADALAALVGPCKGLAKLTLALEILPEHWGDGRTDAAAWVDEAFAGHSRLAVLEVSPSNDALLSAVTRIVGHLHGLEEIRLLGLGHCDWEIFAGPLLAALGQSCPRLRLLHMDLRAIFPGAALQGLAPIAGTLEDVQVPLQVEEERGNREDGLAFLRSLASVRRLSLFQYSAEVLGLLAPHLTHLGLSSSCARAPADEGLCRLERLDLPKLCVDYKDGLAALARLMAANAATLRTVSLGLFLRQDTGLKPVHQLASLLDGLPHLTGLTLILEQVPSLAAVFGALPTGLLDRLEQLALDLRCLPLRGETHDTIRIASRSLRSLCLDIRVQGWTNTQHVLWSELPDAPILELACPRLEALTLPKSIGSAIEELVMECPQLRSIEGMPTDCRSRWTAMPHLVRVRWRCLWGDDREETSQWCSLDGLPQLLEGSPRLRRLPHLRRLSRDPSGEPAALAQLLEARSLTRLSLDVPLSALPSLHSAGLRTLRLPAQLERLEVTFAIAPSVSDTSPDLLVEAAGLRALTVRLELYDFLPQRPALSIRCPALVALDADLSRLRSFALIGQHPPLLNLVVSATPQSSPSETATAGLSECLLAAAATLRRVSLRGPGFSEWPRLAAALGRLPQLAVLDLADLSADEEVALTCPHLRRLCLGGTMKLRSLVLDCPLLETLMMSQPGLAAVERFELAGPVPPHLRPQCPTGWDFDELAKRFPWLRQLPPRTTS</sequence>
<reference evidence="2" key="1">
    <citation type="journal article" date="2022" name="bioRxiv">
        <title>Genomics of Preaxostyla Flagellates Illuminates Evolutionary Transitions and the Path Towards Mitochondrial Loss.</title>
        <authorList>
            <person name="Novak L.V.F."/>
            <person name="Treitli S.C."/>
            <person name="Pyrih J."/>
            <person name="Halakuc P."/>
            <person name="Pipaliya S.V."/>
            <person name="Vacek V."/>
            <person name="Brzon O."/>
            <person name="Soukal P."/>
            <person name="Eme L."/>
            <person name="Dacks J.B."/>
            <person name="Karnkowska A."/>
            <person name="Elias M."/>
            <person name="Hampl V."/>
        </authorList>
    </citation>
    <scope>NUCLEOTIDE SEQUENCE</scope>
    <source>
        <strain evidence="2">RCP-MX</strain>
    </source>
</reference>
<feature type="region of interest" description="Disordered" evidence="1">
    <location>
        <begin position="193"/>
        <end position="293"/>
    </location>
</feature>
<proteinExistence type="predicted"/>
<evidence type="ECO:0000256" key="1">
    <source>
        <dbReference type="SAM" id="MobiDB-lite"/>
    </source>
</evidence>
<name>A0ABQ8UKZ7_9EUKA</name>